<keyword evidence="8" id="KW-1185">Reference proteome</keyword>
<comment type="subcellular location">
    <subcellularLocation>
        <location evidence="1">Cell membrane</location>
        <topology evidence="1">Multi-pass membrane protein</topology>
    </subcellularLocation>
</comment>
<evidence type="ECO:0000256" key="2">
    <source>
        <dbReference type="ARBA" id="ARBA00022475"/>
    </source>
</evidence>
<feature type="transmembrane region" description="Helical" evidence="6">
    <location>
        <begin position="388"/>
        <end position="405"/>
    </location>
</feature>
<accession>A0A5C6DR06</accession>
<evidence type="ECO:0000256" key="6">
    <source>
        <dbReference type="SAM" id="Phobius"/>
    </source>
</evidence>
<dbReference type="PANTHER" id="PTHR30250">
    <property type="entry name" value="PST FAMILY PREDICTED COLANIC ACID TRANSPORTER"/>
    <property type="match status" value="1"/>
</dbReference>
<gene>
    <name evidence="7" type="ORF">Poly41_20200</name>
</gene>
<feature type="transmembrane region" description="Helical" evidence="6">
    <location>
        <begin position="356"/>
        <end position="376"/>
    </location>
</feature>
<dbReference type="Proteomes" id="UP000319143">
    <property type="component" value="Unassembled WGS sequence"/>
</dbReference>
<evidence type="ECO:0000313" key="8">
    <source>
        <dbReference type="Proteomes" id="UP000319143"/>
    </source>
</evidence>
<dbReference type="PANTHER" id="PTHR30250:SF11">
    <property type="entry name" value="O-ANTIGEN TRANSPORTER-RELATED"/>
    <property type="match status" value="1"/>
</dbReference>
<feature type="transmembrane region" description="Helical" evidence="6">
    <location>
        <begin position="317"/>
        <end position="336"/>
    </location>
</feature>
<keyword evidence="2" id="KW-1003">Cell membrane</keyword>
<feature type="transmembrane region" description="Helical" evidence="6">
    <location>
        <begin position="139"/>
        <end position="162"/>
    </location>
</feature>
<reference evidence="7 8" key="1">
    <citation type="submission" date="2019-02" db="EMBL/GenBank/DDBJ databases">
        <title>Deep-cultivation of Planctomycetes and their phenomic and genomic characterization uncovers novel biology.</title>
        <authorList>
            <person name="Wiegand S."/>
            <person name="Jogler M."/>
            <person name="Boedeker C."/>
            <person name="Pinto D."/>
            <person name="Vollmers J."/>
            <person name="Rivas-Marin E."/>
            <person name="Kohn T."/>
            <person name="Peeters S.H."/>
            <person name="Heuer A."/>
            <person name="Rast P."/>
            <person name="Oberbeckmann S."/>
            <person name="Bunk B."/>
            <person name="Jeske O."/>
            <person name="Meyerdierks A."/>
            <person name="Storesund J.E."/>
            <person name="Kallscheuer N."/>
            <person name="Luecker S."/>
            <person name="Lage O.M."/>
            <person name="Pohl T."/>
            <person name="Merkel B.J."/>
            <person name="Hornburger P."/>
            <person name="Mueller R.-W."/>
            <person name="Bruemmer F."/>
            <person name="Labrenz M."/>
            <person name="Spormann A.M."/>
            <person name="Op Den Camp H."/>
            <person name="Overmann J."/>
            <person name="Amann R."/>
            <person name="Jetten M.S.M."/>
            <person name="Mascher T."/>
            <person name="Medema M.H."/>
            <person name="Devos D.P."/>
            <person name="Kaster A.-K."/>
            <person name="Ovreas L."/>
            <person name="Rohde M."/>
            <person name="Galperin M.Y."/>
            <person name="Jogler C."/>
        </authorList>
    </citation>
    <scope>NUCLEOTIDE SEQUENCE [LARGE SCALE GENOMIC DNA]</scope>
    <source>
        <strain evidence="7 8">Poly41</strain>
    </source>
</reference>
<feature type="transmembrane region" description="Helical" evidence="6">
    <location>
        <begin position="199"/>
        <end position="217"/>
    </location>
</feature>
<feature type="transmembrane region" description="Helical" evidence="6">
    <location>
        <begin position="104"/>
        <end position="127"/>
    </location>
</feature>
<feature type="transmembrane region" description="Helical" evidence="6">
    <location>
        <begin position="33"/>
        <end position="57"/>
    </location>
</feature>
<name>A0A5C6DR06_9BACT</name>
<feature type="transmembrane region" description="Helical" evidence="6">
    <location>
        <begin position="411"/>
        <end position="432"/>
    </location>
</feature>
<dbReference type="OrthoDB" id="5240734at2"/>
<dbReference type="Pfam" id="PF01943">
    <property type="entry name" value="Polysacc_synt"/>
    <property type="match status" value="1"/>
</dbReference>
<keyword evidence="5 6" id="KW-0472">Membrane</keyword>
<proteinExistence type="predicted"/>
<evidence type="ECO:0000256" key="4">
    <source>
        <dbReference type="ARBA" id="ARBA00022989"/>
    </source>
</evidence>
<dbReference type="AlphaFoldDB" id="A0A5C6DR06"/>
<sequence>MTQRRPKLPPRTSVFHVGRDHFVRKLQQSRGHLTASATLAFGYVAQLAFQMGYFLILTRMLGAERFGQFAAALAAINVISPIAGIGYAEVALVRVSQDRDSTGLWASNALAVTTGMGIGLAVCLASVSGMLDASRWLDWYLMFGLAISELVLVRCCMVIARVHQARREIGRTSLINISIAATKALIALCLFLTGHTSLVTLIILLDLCLSLLLICYFRSLSRRSSNAPISYARLKSDFQLACSFATGVFCKAVYTDMDKLFLARWSTASVVGTYAAGYKILSLSFTPIRAILEATFPRQIELAECSRGDCARFTRSILLINLVLAAGLAGLIYMFAPWATLLFGDDFQGSVAVLRIGFLLPVVQAVHYTLGNFLTATNHQSFRTIMQIVVLVVYIVVGLIVIPLYSWHGAIWTSLGCETLLAMLLATGCLLFSLRARDRMHSVPVK</sequence>
<keyword evidence="4 6" id="KW-1133">Transmembrane helix</keyword>
<evidence type="ECO:0000256" key="3">
    <source>
        <dbReference type="ARBA" id="ARBA00022692"/>
    </source>
</evidence>
<dbReference type="InterPro" id="IPR050833">
    <property type="entry name" value="Poly_Biosynth_Transport"/>
</dbReference>
<dbReference type="RefSeq" id="WP_146525879.1">
    <property type="nucleotide sequence ID" value="NZ_SJPV01000003.1"/>
</dbReference>
<comment type="caution">
    <text evidence="7">The sequence shown here is derived from an EMBL/GenBank/DDBJ whole genome shotgun (WGS) entry which is preliminary data.</text>
</comment>
<evidence type="ECO:0000313" key="7">
    <source>
        <dbReference type="EMBL" id="TWU39198.1"/>
    </source>
</evidence>
<evidence type="ECO:0000256" key="5">
    <source>
        <dbReference type="ARBA" id="ARBA00023136"/>
    </source>
</evidence>
<evidence type="ECO:0000256" key="1">
    <source>
        <dbReference type="ARBA" id="ARBA00004651"/>
    </source>
</evidence>
<feature type="transmembrane region" description="Helical" evidence="6">
    <location>
        <begin position="174"/>
        <end position="193"/>
    </location>
</feature>
<organism evidence="7 8">
    <name type="scientific">Novipirellula artificiosorum</name>
    <dbReference type="NCBI Taxonomy" id="2528016"/>
    <lineage>
        <taxon>Bacteria</taxon>
        <taxon>Pseudomonadati</taxon>
        <taxon>Planctomycetota</taxon>
        <taxon>Planctomycetia</taxon>
        <taxon>Pirellulales</taxon>
        <taxon>Pirellulaceae</taxon>
        <taxon>Novipirellula</taxon>
    </lineage>
</organism>
<dbReference type="GO" id="GO:0005886">
    <property type="term" value="C:plasma membrane"/>
    <property type="evidence" value="ECO:0007669"/>
    <property type="project" value="UniProtKB-SubCell"/>
</dbReference>
<feature type="transmembrane region" description="Helical" evidence="6">
    <location>
        <begin position="69"/>
        <end position="92"/>
    </location>
</feature>
<dbReference type="InterPro" id="IPR002797">
    <property type="entry name" value="Polysacc_synth"/>
</dbReference>
<keyword evidence="3 6" id="KW-0812">Transmembrane</keyword>
<dbReference type="EMBL" id="SJPV01000003">
    <property type="protein sequence ID" value="TWU39198.1"/>
    <property type="molecule type" value="Genomic_DNA"/>
</dbReference>
<protein>
    <submittedName>
        <fullName evidence="7">Polysaccharide biosynthesis protein</fullName>
    </submittedName>
</protein>